<keyword evidence="1" id="KW-0732">Signal</keyword>
<reference evidence="2" key="1">
    <citation type="submission" date="2018-01" db="EMBL/GenBank/DDBJ databases">
        <title>An insight into the sialome of Amazonian anophelines.</title>
        <authorList>
            <person name="Ribeiro J.M."/>
            <person name="Scarpassa V."/>
            <person name="Calvo E."/>
        </authorList>
    </citation>
    <scope>NUCLEOTIDE SEQUENCE</scope>
    <source>
        <tissue evidence="2">Salivary glands</tissue>
    </source>
</reference>
<dbReference type="EMBL" id="GGFM01012027">
    <property type="protein sequence ID" value="MBW32778.1"/>
    <property type="molecule type" value="Transcribed_RNA"/>
</dbReference>
<sequence length="66" mass="7414">MDPMLLTSLCVIFPLSTCSVCVARLSTIGCAVIMMRVLFFNRPNMQYRTMCLATWASNADRMSSSR</sequence>
<dbReference type="AlphaFoldDB" id="A0A2M3ZWJ7"/>
<accession>A0A2M3ZWJ7</accession>
<name>A0A2M3ZWJ7_9DIPT</name>
<organism evidence="2">
    <name type="scientific">Anopheles braziliensis</name>
    <dbReference type="NCBI Taxonomy" id="58242"/>
    <lineage>
        <taxon>Eukaryota</taxon>
        <taxon>Metazoa</taxon>
        <taxon>Ecdysozoa</taxon>
        <taxon>Arthropoda</taxon>
        <taxon>Hexapoda</taxon>
        <taxon>Insecta</taxon>
        <taxon>Pterygota</taxon>
        <taxon>Neoptera</taxon>
        <taxon>Endopterygota</taxon>
        <taxon>Diptera</taxon>
        <taxon>Nematocera</taxon>
        <taxon>Culicoidea</taxon>
        <taxon>Culicidae</taxon>
        <taxon>Anophelinae</taxon>
        <taxon>Anopheles</taxon>
    </lineage>
</organism>
<evidence type="ECO:0000313" key="2">
    <source>
        <dbReference type="EMBL" id="MBW32778.1"/>
    </source>
</evidence>
<protein>
    <submittedName>
        <fullName evidence="2">Putative secreted peptide</fullName>
    </submittedName>
</protein>
<feature type="signal peptide" evidence="1">
    <location>
        <begin position="1"/>
        <end position="18"/>
    </location>
</feature>
<feature type="chain" id="PRO_5014656319" evidence="1">
    <location>
        <begin position="19"/>
        <end position="66"/>
    </location>
</feature>
<evidence type="ECO:0000256" key="1">
    <source>
        <dbReference type="SAM" id="SignalP"/>
    </source>
</evidence>
<proteinExistence type="predicted"/>